<keyword evidence="1" id="KW-0472">Membrane</keyword>
<keyword evidence="1" id="KW-0812">Transmembrane</keyword>
<accession>K7AB61</accession>
<dbReference type="RefSeq" id="WP_007638338.1">
    <property type="nucleotide sequence ID" value="NC_020514.1"/>
</dbReference>
<dbReference type="Proteomes" id="UP000011864">
    <property type="component" value="Chromosome"/>
</dbReference>
<name>K7AB61_9ALTE</name>
<protein>
    <submittedName>
        <fullName evidence="2">Uncharacterized protein</fullName>
    </submittedName>
</protein>
<evidence type="ECO:0000313" key="3">
    <source>
        <dbReference type="Proteomes" id="UP000011864"/>
    </source>
</evidence>
<feature type="transmembrane region" description="Helical" evidence="1">
    <location>
        <begin position="45"/>
        <end position="67"/>
    </location>
</feature>
<evidence type="ECO:0000313" key="2">
    <source>
        <dbReference type="EMBL" id="AGH44365.1"/>
    </source>
</evidence>
<keyword evidence="1" id="KW-1133">Transmembrane helix</keyword>
<dbReference type="OrthoDB" id="9815205at2"/>
<evidence type="ECO:0000256" key="1">
    <source>
        <dbReference type="SAM" id="Phobius"/>
    </source>
</evidence>
<keyword evidence="3" id="KW-1185">Reference proteome</keyword>
<gene>
    <name evidence="2" type="ORF">C427_2256</name>
</gene>
<dbReference type="HOGENOM" id="CLU_2024488_0_0_6"/>
<organism evidence="2 3">
    <name type="scientific">Paraglaciecola psychrophila 170</name>
    <dbReference type="NCBI Taxonomy" id="1129794"/>
    <lineage>
        <taxon>Bacteria</taxon>
        <taxon>Pseudomonadati</taxon>
        <taxon>Pseudomonadota</taxon>
        <taxon>Gammaproteobacteria</taxon>
        <taxon>Alteromonadales</taxon>
        <taxon>Alteromonadaceae</taxon>
        <taxon>Paraglaciecola</taxon>
    </lineage>
</organism>
<dbReference type="KEGG" id="gps:C427_2256"/>
<sequence length="122" mass="13658">MRIEKRVNNLSSQQFDDSRQFYRGVLIAFITLLLVSLVQSTIFSFGYANIAMFFLLGLMLAAIFVPLHKMECILGYVLGATFFTGPVMPFVGVVIFSVVSVLSHLCIKPLFMRIKNVKKAAS</sequence>
<dbReference type="PATRIC" id="fig|1129794.4.peg.2233"/>
<dbReference type="EMBL" id="CP003837">
    <property type="protein sequence ID" value="AGH44365.1"/>
    <property type="molecule type" value="Genomic_DNA"/>
</dbReference>
<proteinExistence type="predicted"/>
<dbReference type="AlphaFoldDB" id="K7AB61"/>
<reference evidence="2 3" key="1">
    <citation type="journal article" date="2013" name="Genome Announc.">
        <title>Complete Genome Sequence of Glaciecola psychrophila Strain 170T.</title>
        <authorList>
            <person name="Yin J."/>
            <person name="Chen J."/>
            <person name="Liu G."/>
            <person name="Yu Y."/>
            <person name="Song L."/>
            <person name="Wang X."/>
            <person name="Qu X."/>
        </authorList>
    </citation>
    <scope>NUCLEOTIDE SEQUENCE [LARGE SCALE GENOMIC DNA]</scope>
    <source>
        <strain evidence="2 3">170</strain>
    </source>
</reference>
<feature type="transmembrane region" description="Helical" evidence="1">
    <location>
        <begin position="20"/>
        <end position="38"/>
    </location>
</feature>